<reference evidence="2 3" key="1">
    <citation type="journal article" date="2024" name="G3 (Bethesda)">
        <title>Genome assembly of Hibiscus sabdariffa L. provides insights into metabolisms of medicinal natural products.</title>
        <authorList>
            <person name="Kim T."/>
        </authorList>
    </citation>
    <scope>NUCLEOTIDE SEQUENCE [LARGE SCALE GENOMIC DNA]</scope>
    <source>
        <strain evidence="2">TK-2024</strain>
        <tissue evidence="2">Old leaves</tissue>
    </source>
</reference>
<protein>
    <submittedName>
        <fullName evidence="2">Uncharacterized protein</fullName>
    </submittedName>
</protein>
<keyword evidence="3" id="KW-1185">Reference proteome</keyword>
<proteinExistence type="predicted"/>
<feature type="compositionally biased region" description="Basic and acidic residues" evidence="1">
    <location>
        <begin position="64"/>
        <end position="73"/>
    </location>
</feature>
<name>A0ABR2TIU2_9ROSI</name>
<feature type="compositionally biased region" description="Basic and acidic residues" evidence="1">
    <location>
        <begin position="87"/>
        <end position="96"/>
    </location>
</feature>
<evidence type="ECO:0000313" key="2">
    <source>
        <dbReference type="EMBL" id="KAK9037408.1"/>
    </source>
</evidence>
<comment type="caution">
    <text evidence="2">The sequence shown here is derived from an EMBL/GenBank/DDBJ whole genome shotgun (WGS) entry which is preliminary data.</text>
</comment>
<dbReference type="Proteomes" id="UP001396334">
    <property type="component" value="Unassembled WGS sequence"/>
</dbReference>
<sequence length="96" mass="10608">MSDQLGERFGNMLGSYIELDVREGDGRWVIFYRFEFLSTLVGHCGNALTLVELWMGNRGSRGKTSSEGHKVETSEAEDMAGEASTIEDDRSTRAAA</sequence>
<gene>
    <name evidence="2" type="ORF">V6N11_022319</name>
</gene>
<organism evidence="2 3">
    <name type="scientific">Hibiscus sabdariffa</name>
    <name type="common">roselle</name>
    <dbReference type="NCBI Taxonomy" id="183260"/>
    <lineage>
        <taxon>Eukaryota</taxon>
        <taxon>Viridiplantae</taxon>
        <taxon>Streptophyta</taxon>
        <taxon>Embryophyta</taxon>
        <taxon>Tracheophyta</taxon>
        <taxon>Spermatophyta</taxon>
        <taxon>Magnoliopsida</taxon>
        <taxon>eudicotyledons</taxon>
        <taxon>Gunneridae</taxon>
        <taxon>Pentapetalae</taxon>
        <taxon>rosids</taxon>
        <taxon>malvids</taxon>
        <taxon>Malvales</taxon>
        <taxon>Malvaceae</taxon>
        <taxon>Malvoideae</taxon>
        <taxon>Hibiscus</taxon>
    </lineage>
</organism>
<accession>A0ABR2TIU2</accession>
<evidence type="ECO:0000313" key="3">
    <source>
        <dbReference type="Proteomes" id="UP001396334"/>
    </source>
</evidence>
<evidence type="ECO:0000256" key="1">
    <source>
        <dbReference type="SAM" id="MobiDB-lite"/>
    </source>
</evidence>
<feature type="region of interest" description="Disordered" evidence="1">
    <location>
        <begin position="59"/>
        <end position="96"/>
    </location>
</feature>
<dbReference type="EMBL" id="JBBPBN010000005">
    <property type="protein sequence ID" value="KAK9037408.1"/>
    <property type="molecule type" value="Genomic_DNA"/>
</dbReference>